<reference evidence="1 2" key="1">
    <citation type="submission" date="2021-02" db="EMBL/GenBank/DDBJ databases">
        <title>Taxonomically Unique Crown Gall-Associated Xanthomonas Stains Have Deficiency in Virulence Repertories.</title>
        <authorList>
            <person name="Mafakheri H."/>
            <person name="Taghavi S.M."/>
            <person name="Dimkic I."/>
            <person name="Nemanja K."/>
            <person name="Osdaghi E."/>
        </authorList>
    </citation>
    <scope>NUCLEOTIDE SEQUENCE [LARGE SCALE GENOMIC DNA]</scope>
    <source>
        <strain evidence="1 2">FX4</strain>
    </source>
</reference>
<dbReference type="Proteomes" id="UP000695802">
    <property type="component" value="Unassembled WGS sequence"/>
</dbReference>
<protein>
    <submittedName>
        <fullName evidence="1">Uncharacterized protein</fullName>
    </submittedName>
</protein>
<organism evidence="1 2">
    <name type="scientific">Xanthomonas bonasiae</name>
    <dbReference type="NCBI Taxonomy" id="2810351"/>
    <lineage>
        <taxon>Bacteria</taxon>
        <taxon>Pseudomonadati</taxon>
        <taxon>Pseudomonadota</taxon>
        <taxon>Gammaproteobacteria</taxon>
        <taxon>Lysobacterales</taxon>
        <taxon>Lysobacteraceae</taxon>
        <taxon>Xanthomonas</taxon>
    </lineage>
</organism>
<comment type="caution">
    <text evidence="1">The sequence shown here is derived from an EMBL/GenBank/DDBJ whole genome shotgun (WGS) entry which is preliminary data.</text>
</comment>
<proteinExistence type="predicted"/>
<gene>
    <name evidence="1" type="ORF">JR064_00220</name>
</gene>
<sequence length="107" mass="11661">MANNRGELAAERALLFSGTDGAALREFKVRIFAPVLISPENTKFRVDEGAICVIELLGLAEPDIEIHGVDGVHALKQAADVDVVLEGVSRKNGYQFFWPSGEPYFEG</sequence>
<evidence type="ECO:0000313" key="1">
    <source>
        <dbReference type="EMBL" id="MBN6100591.1"/>
    </source>
</evidence>
<accession>A0ABS3AZK8</accession>
<dbReference type="EMBL" id="JAFIWB010000001">
    <property type="protein sequence ID" value="MBN6100591.1"/>
    <property type="molecule type" value="Genomic_DNA"/>
</dbReference>
<keyword evidence="2" id="KW-1185">Reference proteome</keyword>
<name>A0ABS3AZK8_9XANT</name>
<dbReference type="RefSeq" id="WP_179563650.1">
    <property type="nucleotide sequence ID" value="NZ_JAFIWB010000001.1"/>
</dbReference>
<evidence type="ECO:0000313" key="2">
    <source>
        <dbReference type="Proteomes" id="UP000695802"/>
    </source>
</evidence>